<evidence type="ECO:0000313" key="5">
    <source>
        <dbReference type="EMBL" id="NMG75427.1"/>
    </source>
</evidence>
<keyword evidence="6" id="KW-1185">Reference proteome</keyword>
<dbReference type="InterPro" id="IPR050745">
    <property type="entry name" value="Multifunctional_regulatory"/>
</dbReference>
<dbReference type="PANTHER" id="PTHR24189">
    <property type="entry name" value="MYOTROPHIN"/>
    <property type="match status" value="1"/>
</dbReference>
<dbReference type="PROSITE" id="PS50297">
    <property type="entry name" value="ANK_REP_REGION"/>
    <property type="match status" value="4"/>
</dbReference>
<dbReference type="RefSeq" id="WP_169260575.1">
    <property type="nucleotide sequence ID" value="NZ_WTVQ01000017.1"/>
</dbReference>
<feature type="domain" description="TIR" evidence="4">
    <location>
        <begin position="6"/>
        <end position="147"/>
    </location>
</feature>
<feature type="repeat" description="ANK" evidence="3">
    <location>
        <begin position="238"/>
        <end position="266"/>
    </location>
</feature>
<dbReference type="Gene3D" id="3.40.50.10140">
    <property type="entry name" value="Toll/interleukin-1 receptor homology (TIR) domain"/>
    <property type="match status" value="1"/>
</dbReference>
<dbReference type="SMART" id="SM00248">
    <property type="entry name" value="ANK"/>
    <property type="match status" value="10"/>
</dbReference>
<dbReference type="SUPFAM" id="SSF48403">
    <property type="entry name" value="Ankyrin repeat"/>
    <property type="match status" value="1"/>
</dbReference>
<evidence type="ECO:0000259" key="4">
    <source>
        <dbReference type="Pfam" id="PF13676"/>
    </source>
</evidence>
<dbReference type="PROSITE" id="PS50088">
    <property type="entry name" value="ANK_REPEAT"/>
    <property type="match status" value="7"/>
</dbReference>
<dbReference type="PANTHER" id="PTHR24189:SF50">
    <property type="entry name" value="ANKYRIN REPEAT AND SOCS BOX PROTEIN 2"/>
    <property type="match status" value="1"/>
</dbReference>
<name>A0ABX1QAL8_9RHOO</name>
<evidence type="ECO:0000256" key="3">
    <source>
        <dbReference type="PROSITE-ProRule" id="PRU00023"/>
    </source>
</evidence>
<protein>
    <submittedName>
        <fullName evidence="5">TIR domain-containing protein</fullName>
    </submittedName>
</protein>
<keyword evidence="1" id="KW-0677">Repeat</keyword>
<dbReference type="Gene3D" id="1.25.40.20">
    <property type="entry name" value="Ankyrin repeat-containing domain"/>
    <property type="match status" value="4"/>
</dbReference>
<dbReference type="Pfam" id="PF13676">
    <property type="entry name" value="TIR_2"/>
    <property type="match status" value="1"/>
</dbReference>
<keyword evidence="2 3" id="KW-0040">ANK repeat</keyword>
<dbReference type="EMBL" id="WTVQ01000017">
    <property type="protein sequence ID" value="NMG75427.1"/>
    <property type="molecule type" value="Genomic_DNA"/>
</dbReference>
<sequence length="605" mass="64656">MATSAIFISYRRDDTSGHAGRVFDRLSRHFGADRVYRDVDSIGAGEDFADAIRHKIHQSDVLLVLIGRDWLTATDDEGHWRLADDKDFVRVEIVTALKRKIRVIPVLLQDAAMPRAKDLPADLAALAQRNAFEIRDTSFDQDIAQLIHVLAPGWRHKLFRLLRQRPLHAAALALAATLLGLWAYPQFVDTPDKVRVRINQMGLAYDANTFVDLAEKNDAQAVALYLRAGMPVDSEDHVETTGLMRAARAGHLALVQELVEHGADVNRALPWAAGAGQRTVLDALLAEKPSPEAINEAMVAAADGPTEIMQLLLDLGAAVDYPGDRDTALGAAASALNLESVRLLLARGAHVNAETGNGWQPLHRAADASRQSGEALQRQLELVQMLLDKGAQLEARTRSMQGWQPTPLLVAIRKPAPEVARHLIKKGADVNAQTGDLSGNTGHTALMAAADNGLAEVVQALLAKGASVNARDSAGQTALMLAAGGYRGTQPEVVRLLLDAGADVDARSNSGATALIRSTSRNNEVLPLLLERGANVHAATRNGWTALMVAAEVGRDAGVRLLLEKGADPRLTNEDGLNAAALAAKGGHTKVLRALGVAPAPVPAQ</sequence>
<dbReference type="Pfam" id="PF13857">
    <property type="entry name" value="Ank_5"/>
    <property type="match status" value="1"/>
</dbReference>
<dbReference type="SUPFAM" id="SSF52200">
    <property type="entry name" value="Toll/Interleukin receptor TIR domain"/>
    <property type="match status" value="1"/>
</dbReference>
<gene>
    <name evidence="5" type="ORF">GPA25_11730</name>
</gene>
<evidence type="ECO:0000256" key="2">
    <source>
        <dbReference type="ARBA" id="ARBA00023043"/>
    </source>
</evidence>
<reference evidence="5 6" key="1">
    <citation type="submission" date="2019-12" db="EMBL/GenBank/DDBJ databases">
        <title>Comparative genomics gives insights into the taxonomy of the Azoarcus-Aromatoleum group and reveals separate origins of nif in the plant-associated Azoarcus and non-plant-associated Aromatoleum sub-groups.</title>
        <authorList>
            <person name="Lafos M."/>
            <person name="Maluk M."/>
            <person name="Batista M."/>
            <person name="Junghare M."/>
            <person name="Carmona M."/>
            <person name="Faoro H."/>
            <person name="Cruz L.M."/>
            <person name="Battistoni F."/>
            <person name="De Souza E."/>
            <person name="Pedrosa F."/>
            <person name="Chen W.-M."/>
            <person name="Poole P.S."/>
            <person name="Dixon R.A."/>
            <person name="James E.K."/>
        </authorList>
    </citation>
    <scope>NUCLEOTIDE SEQUENCE [LARGE SCALE GENOMIC DNA]</scope>
    <source>
        <strain evidence="5 6">22Lin</strain>
    </source>
</reference>
<proteinExistence type="predicted"/>
<feature type="repeat" description="ANK" evidence="3">
    <location>
        <begin position="441"/>
        <end position="473"/>
    </location>
</feature>
<evidence type="ECO:0000256" key="1">
    <source>
        <dbReference type="ARBA" id="ARBA00022737"/>
    </source>
</evidence>
<feature type="repeat" description="ANK" evidence="3">
    <location>
        <begin position="324"/>
        <end position="356"/>
    </location>
</feature>
<dbReference type="InterPro" id="IPR035897">
    <property type="entry name" value="Toll_tir_struct_dom_sf"/>
</dbReference>
<feature type="repeat" description="ANK" evidence="3">
    <location>
        <begin position="474"/>
        <end position="509"/>
    </location>
</feature>
<dbReference type="Proteomes" id="UP000648984">
    <property type="component" value="Unassembled WGS sequence"/>
</dbReference>
<feature type="repeat" description="ANK" evidence="3">
    <location>
        <begin position="357"/>
        <end position="398"/>
    </location>
</feature>
<feature type="repeat" description="ANK" evidence="3">
    <location>
        <begin position="542"/>
        <end position="574"/>
    </location>
</feature>
<organism evidence="5 6">
    <name type="scientific">Aromatoleum diolicum</name>
    <dbReference type="NCBI Taxonomy" id="75796"/>
    <lineage>
        <taxon>Bacteria</taxon>
        <taxon>Pseudomonadati</taxon>
        <taxon>Pseudomonadota</taxon>
        <taxon>Betaproteobacteria</taxon>
        <taxon>Rhodocyclales</taxon>
        <taxon>Rhodocyclaceae</taxon>
        <taxon>Aromatoleum</taxon>
    </lineage>
</organism>
<dbReference type="InterPro" id="IPR000157">
    <property type="entry name" value="TIR_dom"/>
</dbReference>
<dbReference type="InterPro" id="IPR002110">
    <property type="entry name" value="Ankyrin_rpt"/>
</dbReference>
<evidence type="ECO:0000313" key="6">
    <source>
        <dbReference type="Proteomes" id="UP000648984"/>
    </source>
</evidence>
<feature type="repeat" description="ANK" evidence="3">
    <location>
        <begin position="406"/>
        <end position="435"/>
    </location>
</feature>
<accession>A0ABX1QAL8</accession>
<dbReference type="Pfam" id="PF12796">
    <property type="entry name" value="Ank_2"/>
    <property type="match status" value="3"/>
</dbReference>
<dbReference type="InterPro" id="IPR036770">
    <property type="entry name" value="Ankyrin_rpt-contain_sf"/>
</dbReference>
<dbReference type="PRINTS" id="PR01415">
    <property type="entry name" value="ANKYRIN"/>
</dbReference>
<comment type="caution">
    <text evidence="5">The sequence shown here is derived from an EMBL/GenBank/DDBJ whole genome shotgun (WGS) entry which is preliminary data.</text>
</comment>